<dbReference type="KEGG" id="pna:Pnap_2819"/>
<proteinExistence type="predicted"/>
<feature type="region of interest" description="Disordered" evidence="1">
    <location>
        <begin position="71"/>
        <end position="110"/>
    </location>
</feature>
<reference evidence="3" key="1">
    <citation type="journal article" date="2009" name="Environ. Microbiol.">
        <title>The genome of Polaromonas naphthalenivorans strain CJ2, isolated from coal tar-contaminated sediment, reveals physiological and metabolic versatility and evolution through extensive horizontal gene transfer.</title>
        <authorList>
            <person name="Yagi J.M."/>
            <person name="Sims D."/>
            <person name="Brettin T."/>
            <person name="Bruce D."/>
            <person name="Madsen E.L."/>
        </authorList>
    </citation>
    <scope>NUCLEOTIDE SEQUENCE [LARGE SCALE GENOMIC DNA]</scope>
    <source>
        <strain evidence="3">CJ2</strain>
    </source>
</reference>
<sequence>MAFAIIGPHLNRELVMRFHLFEPRAEAHIRKSLEYLEEANLAWVEHQAAAEHHAALAKMYAERIARIEGELKNAHQPRSMLMRQPAEESRDDSERSKAESVVVYPSRTTR</sequence>
<dbReference type="HOGENOM" id="CLU_173285_0_0_4"/>
<dbReference type="AlphaFoldDB" id="A1VR43"/>
<protein>
    <submittedName>
        <fullName evidence="2">Uncharacterized protein</fullName>
    </submittedName>
</protein>
<evidence type="ECO:0000313" key="3">
    <source>
        <dbReference type="Proteomes" id="UP000000644"/>
    </source>
</evidence>
<dbReference type="EMBL" id="CP000529">
    <property type="protein sequence ID" value="ABM38121.1"/>
    <property type="molecule type" value="Genomic_DNA"/>
</dbReference>
<keyword evidence="3" id="KW-1185">Reference proteome</keyword>
<dbReference type="Proteomes" id="UP000000644">
    <property type="component" value="Chromosome"/>
</dbReference>
<organism evidence="2 3">
    <name type="scientific">Polaromonas naphthalenivorans (strain CJ2)</name>
    <dbReference type="NCBI Taxonomy" id="365044"/>
    <lineage>
        <taxon>Bacteria</taxon>
        <taxon>Pseudomonadati</taxon>
        <taxon>Pseudomonadota</taxon>
        <taxon>Betaproteobacteria</taxon>
        <taxon>Burkholderiales</taxon>
        <taxon>Comamonadaceae</taxon>
        <taxon>Polaromonas</taxon>
    </lineage>
</organism>
<evidence type="ECO:0000256" key="1">
    <source>
        <dbReference type="SAM" id="MobiDB-lite"/>
    </source>
</evidence>
<accession>A1VR43</accession>
<evidence type="ECO:0000313" key="2">
    <source>
        <dbReference type="EMBL" id="ABM38121.1"/>
    </source>
</evidence>
<dbReference type="RefSeq" id="WP_011802198.1">
    <property type="nucleotide sequence ID" value="NC_008781.1"/>
</dbReference>
<gene>
    <name evidence="2" type="ordered locus">Pnap_2819</name>
</gene>
<feature type="compositionally biased region" description="Basic and acidic residues" evidence="1">
    <location>
        <begin position="85"/>
        <end position="98"/>
    </location>
</feature>
<name>A1VR43_POLNA</name>
<dbReference type="eggNOG" id="ENOG5033A1F">
    <property type="taxonomic scope" value="Bacteria"/>
</dbReference>